<evidence type="ECO:0000313" key="1">
    <source>
        <dbReference type="EMBL" id="KIJ25866.1"/>
    </source>
</evidence>
<dbReference type="OrthoDB" id="3032817at2759"/>
<evidence type="ECO:0000313" key="2">
    <source>
        <dbReference type="Proteomes" id="UP000054279"/>
    </source>
</evidence>
<proteinExistence type="predicted"/>
<dbReference type="AlphaFoldDB" id="A0A0C9UKE6"/>
<keyword evidence="2" id="KW-1185">Reference proteome</keyword>
<dbReference type="HOGENOM" id="CLU_1636491_0_0_1"/>
<dbReference type="EMBL" id="KN837395">
    <property type="protein sequence ID" value="KIJ25866.1"/>
    <property type="molecule type" value="Genomic_DNA"/>
</dbReference>
<gene>
    <name evidence="1" type="ORF">M422DRAFT_55773</name>
</gene>
<name>A0A0C9UKE6_SPHS4</name>
<protein>
    <submittedName>
        <fullName evidence="1">Uncharacterized protein</fullName>
    </submittedName>
</protein>
<reference evidence="1 2" key="1">
    <citation type="submission" date="2014-06" db="EMBL/GenBank/DDBJ databases">
        <title>Evolutionary Origins and Diversification of the Mycorrhizal Mutualists.</title>
        <authorList>
            <consortium name="DOE Joint Genome Institute"/>
            <consortium name="Mycorrhizal Genomics Consortium"/>
            <person name="Kohler A."/>
            <person name="Kuo A."/>
            <person name="Nagy L.G."/>
            <person name="Floudas D."/>
            <person name="Copeland A."/>
            <person name="Barry K.W."/>
            <person name="Cichocki N."/>
            <person name="Veneault-Fourrey C."/>
            <person name="LaButti K."/>
            <person name="Lindquist E.A."/>
            <person name="Lipzen A."/>
            <person name="Lundell T."/>
            <person name="Morin E."/>
            <person name="Murat C."/>
            <person name="Riley R."/>
            <person name="Ohm R."/>
            <person name="Sun H."/>
            <person name="Tunlid A."/>
            <person name="Henrissat B."/>
            <person name="Grigoriev I.V."/>
            <person name="Hibbett D.S."/>
            <person name="Martin F."/>
        </authorList>
    </citation>
    <scope>NUCLEOTIDE SEQUENCE [LARGE SCALE GENOMIC DNA]</scope>
    <source>
        <strain evidence="1 2">SS14</strain>
    </source>
</reference>
<sequence length="162" mass="18655">MLELAQSYSVDKWMEPAFRSLVKHHLSNPDTTNTMRLGLCRFAGLAKLRELILNTRLSLAFSGKQFFAKSMLCHDSNQCRRSWETIYWIRVSSKILHPDKPAPLEDIPSLVASWTDYPGICHLCYEASTQKVSSLPEATFVEEERLTRITVDKIMEMQKAFL</sequence>
<dbReference type="Proteomes" id="UP000054279">
    <property type="component" value="Unassembled WGS sequence"/>
</dbReference>
<accession>A0A0C9UKE6</accession>
<organism evidence="1 2">
    <name type="scientific">Sphaerobolus stellatus (strain SS14)</name>
    <dbReference type="NCBI Taxonomy" id="990650"/>
    <lineage>
        <taxon>Eukaryota</taxon>
        <taxon>Fungi</taxon>
        <taxon>Dikarya</taxon>
        <taxon>Basidiomycota</taxon>
        <taxon>Agaricomycotina</taxon>
        <taxon>Agaricomycetes</taxon>
        <taxon>Phallomycetidae</taxon>
        <taxon>Geastrales</taxon>
        <taxon>Sphaerobolaceae</taxon>
        <taxon>Sphaerobolus</taxon>
    </lineage>
</organism>